<feature type="transmembrane region" description="Helical" evidence="1">
    <location>
        <begin position="43"/>
        <end position="60"/>
    </location>
</feature>
<dbReference type="OrthoDB" id="39198at10239"/>
<sequence length="65" mass="7120">MELLKAIGTILLIVIVALLIIGLAIFIPAWVLWGIIGAFTGKYVSFWACVGVVFLIELLLSSFRL</sequence>
<keyword evidence="3" id="KW-1185">Reference proteome</keyword>
<accession>A0A060AKZ5</accession>
<keyword evidence="1" id="KW-0812">Transmembrane</keyword>
<dbReference type="RefSeq" id="YP_009042607.1">
    <property type="nucleotide sequence ID" value="NC_024355.1"/>
</dbReference>
<protein>
    <submittedName>
        <fullName evidence="2">Uncharacterized protein</fullName>
    </submittedName>
</protein>
<dbReference type="Proteomes" id="UP000026999">
    <property type="component" value="Segment"/>
</dbReference>
<dbReference type="KEGG" id="vg:19685843"/>
<name>A0A060AKZ5_9CAUD</name>
<dbReference type="GeneID" id="19685843"/>
<reference evidence="2 3" key="1">
    <citation type="journal article" date="2014" name="Genome Announc.">
        <title>Complete Genome Sequence of a Staphylococcus epidermidis Bacteriophage Isolated from the Anterior Nares of Humans.</title>
        <authorList>
            <person name="Aswani V.H."/>
            <person name="Tremblay D.M."/>
            <person name="Moineau S."/>
            <person name="Shukla S.K."/>
        </authorList>
    </citation>
    <scope>NUCLEOTIDE SEQUENCE [LARGE SCALE GENOMIC DNA]</scope>
</reference>
<organism evidence="2 3">
    <name type="scientific">Staphylococcus phage 6ec</name>
    <dbReference type="NCBI Taxonomy" id="1500386"/>
    <lineage>
        <taxon>Viruses</taxon>
        <taxon>Duplodnaviria</taxon>
        <taxon>Heunggongvirae</taxon>
        <taxon>Uroviricota</taxon>
        <taxon>Caudoviricetes</taxon>
        <taxon>Sextaecvirus</taxon>
        <taxon>Sextaecvirus sextaec</taxon>
    </lineage>
</organism>
<keyword evidence="1" id="KW-0472">Membrane</keyword>
<evidence type="ECO:0000313" key="3">
    <source>
        <dbReference type="Proteomes" id="UP000026999"/>
    </source>
</evidence>
<proteinExistence type="predicted"/>
<dbReference type="EMBL" id="KJ804259">
    <property type="protein sequence ID" value="AIA64128.1"/>
    <property type="molecule type" value="Genomic_DNA"/>
</dbReference>
<keyword evidence="1" id="KW-1133">Transmembrane helix</keyword>
<evidence type="ECO:0000256" key="1">
    <source>
        <dbReference type="SAM" id="Phobius"/>
    </source>
</evidence>
<evidence type="ECO:0000313" key="2">
    <source>
        <dbReference type="EMBL" id="AIA64128.1"/>
    </source>
</evidence>
<feature type="transmembrane region" description="Helical" evidence="1">
    <location>
        <begin position="7"/>
        <end position="31"/>
    </location>
</feature>
<gene>
    <name evidence="2" type="ORF">PHAGE6E_102</name>
</gene>